<reference evidence="1 2" key="1">
    <citation type="submission" date="2020-04" db="EMBL/GenBank/DDBJ databases">
        <title>Flammeovirga sp. SR4, a novel species isolated from seawater.</title>
        <authorList>
            <person name="Wang X."/>
        </authorList>
    </citation>
    <scope>NUCLEOTIDE SEQUENCE [LARGE SCALE GENOMIC DNA]</scope>
    <source>
        <strain evidence="1 2">ATCC 23126</strain>
    </source>
</reference>
<proteinExistence type="predicted"/>
<evidence type="ECO:0000313" key="1">
    <source>
        <dbReference type="EMBL" id="NME73090.1"/>
    </source>
</evidence>
<dbReference type="EMBL" id="JABANE010000364">
    <property type="protein sequence ID" value="NME73090.1"/>
    <property type="molecule type" value="Genomic_DNA"/>
</dbReference>
<evidence type="ECO:0000313" key="2">
    <source>
        <dbReference type="Proteomes" id="UP000576082"/>
    </source>
</evidence>
<keyword evidence="2" id="KW-1185">Reference proteome</keyword>
<dbReference type="Proteomes" id="UP000576082">
    <property type="component" value="Unassembled WGS sequence"/>
</dbReference>
<dbReference type="AlphaFoldDB" id="A0A7X9XDS1"/>
<name>A0A7X9XDS1_9BACT</name>
<protein>
    <submittedName>
        <fullName evidence="1">Uncharacterized protein</fullName>
    </submittedName>
</protein>
<dbReference type="RefSeq" id="WP_169661210.1">
    <property type="nucleotide sequence ID" value="NZ_JABANE010000364.1"/>
</dbReference>
<organism evidence="1 2">
    <name type="scientific">Flammeovirga aprica JL-4</name>
    <dbReference type="NCBI Taxonomy" id="694437"/>
    <lineage>
        <taxon>Bacteria</taxon>
        <taxon>Pseudomonadati</taxon>
        <taxon>Bacteroidota</taxon>
        <taxon>Cytophagia</taxon>
        <taxon>Cytophagales</taxon>
        <taxon>Flammeovirgaceae</taxon>
        <taxon>Flammeovirga</taxon>
    </lineage>
</organism>
<comment type="caution">
    <text evidence="1">The sequence shown here is derived from an EMBL/GenBank/DDBJ whole genome shotgun (WGS) entry which is preliminary data.</text>
</comment>
<feature type="non-terminal residue" evidence="1">
    <location>
        <position position="1"/>
    </location>
</feature>
<accession>A0A7X9XDS1</accession>
<gene>
    <name evidence="1" type="ORF">HHU12_34395</name>
</gene>
<sequence>VPSVVDPTQEIKADWADCPIEDLSPGQASLYLGDIGDIVEYIQDEDSKIDISTVDASEFMKSLLKDDYDSKGDLNLFERDILFPLLIENIVYTKQLPKK</sequence>